<keyword evidence="2" id="KW-1185">Reference proteome</keyword>
<organism evidence="1 2">
    <name type="scientific">Boletus reticuloceps</name>
    <dbReference type="NCBI Taxonomy" id="495285"/>
    <lineage>
        <taxon>Eukaryota</taxon>
        <taxon>Fungi</taxon>
        <taxon>Dikarya</taxon>
        <taxon>Basidiomycota</taxon>
        <taxon>Agaricomycotina</taxon>
        <taxon>Agaricomycetes</taxon>
        <taxon>Agaricomycetidae</taxon>
        <taxon>Boletales</taxon>
        <taxon>Boletineae</taxon>
        <taxon>Boletaceae</taxon>
        <taxon>Boletoideae</taxon>
        <taxon>Boletus</taxon>
    </lineage>
</organism>
<comment type="caution">
    <text evidence="1">The sequence shown here is derived from an EMBL/GenBank/DDBJ whole genome shotgun (WGS) entry which is preliminary data.</text>
</comment>
<accession>A0A8I3A278</accession>
<dbReference type="OrthoDB" id="5946233at2759"/>
<evidence type="ECO:0000313" key="2">
    <source>
        <dbReference type="Proteomes" id="UP000683000"/>
    </source>
</evidence>
<evidence type="ECO:0000313" key="1">
    <source>
        <dbReference type="EMBL" id="KAG6369383.1"/>
    </source>
</evidence>
<proteinExistence type="predicted"/>
<name>A0A8I3A278_9AGAM</name>
<dbReference type="EMBL" id="JAGFBS010000084">
    <property type="protein sequence ID" value="KAG6369383.1"/>
    <property type="molecule type" value="Genomic_DNA"/>
</dbReference>
<sequence>MKVWHNNRNPQLILSYYLKTVETLDFIPMVTQSDPGTKNFGIANAQTMLRQMHDPALQGFIQHHWMHHFTPGFEALLEMGIQAGWYDPDYMLQLMVFCWIFIPWLQGELDGYKDWVNRSQKCRDQNKILPHSMPELIHESPQEYGTLNFKVTVSQTAINYVHQLYVDGDHVVFELVPPALGSNAISR</sequence>
<protein>
    <submittedName>
        <fullName evidence="1">Uncharacterized protein</fullName>
    </submittedName>
</protein>
<dbReference type="AlphaFoldDB" id="A0A8I3A278"/>
<dbReference type="Proteomes" id="UP000683000">
    <property type="component" value="Unassembled WGS sequence"/>
</dbReference>
<gene>
    <name evidence="1" type="ORF">JVT61DRAFT_14911</name>
</gene>
<reference evidence="1" key="1">
    <citation type="submission" date="2021-03" db="EMBL/GenBank/DDBJ databases">
        <title>Evolutionary innovations through gain and loss of genes in the ectomycorrhizal Boletales.</title>
        <authorList>
            <person name="Wu G."/>
            <person name="Miyauchi S."/>
            <person name="Morin E."/>
            <person name="Yang Z.-L."/>
            <person name="Xu J."/>
            <person name="Martin F.M."/>
        </authorList>
    </citation>
    <scope>NUCLEOTIDE SEQUENCE</scope>
    <source>
        <strain evidence="1">BR01</strain>
    </source>
</reference>